<dbReference type="Proteomes" id="UP001218188">
    <property type="component" value="Unassembled WGS sequence"/>
</dbReference>
<keyword evidence="2" id="KW-1185">Reference proteome</keyword>
<name>A0AAD6X1C1_9AGAR</name>
<proteinExistence type="predicted"/>
<evidence type="ECO:0000313" key="2">
    <source>
        <dbReference type="Proteomes" id="UP001218188"/>
    </source>
</evidence>
<gene>
    <name evidence="1" type="ORF">C8F04DRAFT_1184642</name>
</gene>
<dbReference type="AlphaFoldDB" id="A0AAD6X1C1"/>
<evidence type="ECO:0000313" key="1">
    <source>
        <dbReference type="EMBL" id="KAJ7032947.1"/>
    </source>
</evidence>
<sequence>MTPQISPRLSKNDLTFSYITAARQTALRRPTRRYCRPRVWGYWYEGTISYTQNPLSYSEYSKLLVQVSTPKLGRWPTTPFIAILGYGRKEIRWRLKTRPKNAPKYLNSLLTSWPEGKGAKVAQYPVTYTKVPVLLYFGPNSGDPSNVPPAECNSQANLNRDSECDTPTFLSLSMQFFDRYLSISLEGDTIAVAENSQTEK</sequence>
<accession>A0AAD6X1C1</accession>
<dbReference type="EMBL" id="JARJCM010000069">
    <property type="protein sequence ID" value="KAJ7032947.1"/>
    <property type="molecule type" value="Genomic_DNA"/>
</dbReference>
<reference evidence="1" key="1">
    <citation type="submission" date="2023-03" db="EMBL/GenBank/DDBJ databases">
        <title>Massive genome expansion in bonnet fungi (Mycena s.s.) driven by repeated elements and novel gene families across ecological guilds.</title>
        <authorList>
            <consortium name="Lawrence Berkeley National Laboratory"/>
            <person name="Harder C.B."/>
            <person name="Miyauchi S."/>
            <person name="Viragh M."/>
            <person name="Kuo A."/>
            <person name="Thoen E."/>
            <person name="Andreopoulos B."/>
            <person name="Lu D."/>
            <person name="Skrede I."/>
            <person name="Drula E."/>
            <person name="Henrissat B."/>
            <person name="Morin E."/>
            <person name="Kohler A."/>
            <person name="Barry K."/>
            <person name="LaButti K."/>
            <person name="Morin E."/>
            <person name="Salamov A."/>
            <person name="Lipzen A."/>
            <person name="Mereny Z."/>
            <person name="Hegedus B."/>
            <person name="Baldrian P."/>
            <person name="Stursova M."/>
            <person name="Weitz H."/>
            <person name="Taylor A."/>
            <person name="Grigoriev I.V."/>
            <person name="Nagy L.G."/>
            <person name="Martin F."/>
            <person name="Kauserud H."/>
        </authorList>
    </citation>
    <scope>NUCLEOTIDE SEQUENCE</scope>
    <source>
        <strain evidence="1">CBHHK200</strain>
    </source>
</reference>
<comment type="caution">
    <text evidence="1">The sequence shown here is derived from an EMBL/GenBank/DDBJ whole genome shotgun (WGS) entry which is preliminary data.</text>
</comment>
<organism evidence="1 2">
    <name type="scientific">Mycena alexandri</name>
    <dbReference type="NCBI Taxonomy" id="1745969"/>
    <lineage>
        <taxon>Eukaryota</taxon>
        <taxon>Fungi</taxon>
        <taxon>Dikarya</taxon>
        <taxon>Basidiomycota</taxon>
        <taxon>Agaricomycotina</taxon>
        <taxon>Agaricomycetes</taxon>
        <taxon>Agaricomycetidae</taxon>
        <taxon>Agaricales</taxon>
        <taxon>Marasmiineae</taxon>
        <taxon>Mycenaceae</taxon>
        <taxon>Mycena</taxon>
    </lineage>
</organism>
<protein>
    <submittedName>
        <fullName evidence="1">Uncharacterized protein</fullName>
    </submittedName>
</protein>